<dbReference type="CDD" id="cd03224">
    <property type="entry name" value="ABC_TM1139_LivF_branched"/>
    <property type="match status" value="1"/>
</dbReference>
<evidence type="ECO:0000256" key="3">
    <source>
        <dbReference type="ARBA" id="ARBA00022475"/>
    </source>
</evidence>
<keyword evidence="5 8" id="KW-0067">ATP-binding</keyword>
<dbReference type="InterPro" id="IPR003439">
    <property type="entry name" value="ABC_transporter-like_ATP-bd"/>
</dbReference>
<dbReference type="Gene3D" id="3.40.50.300">
    <property type="entry name" value="P-loop containing nucleotide triphosphate hydrolases"/>
    <property type="match status" value="1"/>
</dbReference>
<evidence type="ECO:0000256" key="4">
    <source>
        <dbReference type="ARBA" id="ARBA00022741"/>
    </source>
</evidence>
<dbReference type="SMART" id="SM00382">
    <property type="entry name" value="AAA"/>
    <property type="match status" value="1"/>
</dbReference>
<dbReference type="InterPro" id="IPR027417">
    <property type="entry name" value="P-loop_NTPase"/>
</dbReference>
<proteinExistence type="inferred from homology"/>
<evidence type="ECO:0000256" key="6">
    <source>
        <dbReference type="ARBA" id="ARBA00022970"/>
    </source>
</evidence>
<gene>
    <name evidence="8" type="ORF">V4F39_22620</name>
</gene>
<evidence type="ECO:0000256" key="1">
    <source>
        <dbReference type="ARBA" id="ARBA00005417"/>
    </source>
</evidence>
<protein>
    <submittedName>
        <fullName evidence="8">ABC transporter ATP-binding protein</fullName>
    </submittedName>
</protein>
<evidence type="ECO:0000313" key="9">
    <source>
        <dbReference type="Proteomes" id="UP001336250"/>
    </source>
</evidence>
<dbReference type="EMBL" id="JAZIBG010000048">
    <property type="protein sequence ID" value="MEF7616726.1"/>
    <property type="molecule type" value="Genomic_DNA"/>
</dbReference>
<evidence type="ECO:0000256" key="2">
    <source>
        <dbReference type="ARBA" id="ARBA00022448"/>
    </source>
</evidence>
<keyword evidence="2" id="KW-0813">Transport</keyword>
<keyword evidence="6" id="KW-0029">Amino-acid transport</keyword>
<dbReference type="AlphaFoldDB" id="A0AAW9QC87"/>
<accession>A0AAW9QC87</accession>
<sequence>MLEVQGLQAGYGDTQVLFGVDLQVKPGEVVAIVGSNGVGKTTLLRTIAGLIKPTAGSVTLDGRVLSGRPSDEIVERGVILVPEGRRLFPRMSVRRNLELGAYSRRARPHLADRLAHVHQLFPVLQERAEQLGGTLSGGQQQMCAIARGLVAMPEVLMLDEVSLGLAPVAVARVYEAIRAIRDSGVTLLIVEQNVGHALAIADRAYVIQHGRVVLQGTGRELSQNPEVRSIYLGLGTHRR</sequence>
<feature type="domain" description="ABC transporter" evidence="7">
    <location>
        <begin position="2"/>
        <end position="234"/>
    </location>
</feature>
<dbReference type="InterPro" id="IPR003593">
    <property type="entry name" value="AAA+_ATPase"/>
</dbReference>
<reference evidence="8 9" key="1">
    <citation type="submission" date="2024-02" db="EMBL/GenBank/DDBJ databases">
        <title>Genome sequence of Aquincola sp. MAHUQ-54.</title>
        <authorList>
            <person name="Huq M.A."/>
        </authorList>
    </citation>
    <scope>NUCLEOTIDE SEQUENCE [LARGE SCALE GENOMIC DNA]</scope>
    <source>
        <strain evidence="8 9">MAHUQ-54</strain>
    </source>
</reference>
<comment type="similarity">
    <text evidence="1">Belongs to the ABC transporter superfamily.</text>
</comment>
<evidence type="ECO:0000313" key="8">
    <source>
        <dbReference type="EMBL" id="MEF7616726.1"/>
    </source>
</evidence>
<dbReference type="PROSITE" id="PS50893">
    <property type="entry name" value="ABC_TRANSPORTER_2"/>
    <property type="match status" value="1"/>
</dbReference>
<name>A0AAW9QC87_9BURK</name>
<keyword evidence="3" id="KW-0472">Membrane</keyword>
<organism evidence="8 9">
    <name type="scientific">Aquincola agrisoli</name>
    <dbReference type="NCBI Taxonomy" id="3119538"/>
    <lineage>
        <taxon>Bacteria</taxon>
        <taxon>Pseudomonadati</taxon>
        <taxon>Pseudomonadota</taxon>
        <taxon>Betaproteobacteria</taxon>
        <taxon>Burkholderiales</taxon>
        <taxon>Sphaerotilaceae</taxon>
        <taxon>Aquincola</taxon>
    </lineage>
</organism>
<dbReference type="PANTHER" id="PTHR43820:SF4">
    <property type="entry name" value="HIGH-AFFINITY BRANCHED-CHAIN AMINO ACID TRANSPORT ATP-BINDING PROTEIN LIVF"/>
    <property type="match status" value="1"/>
</dbReference>
<dbReference type="RefSeq" id="WP_332292292.1">
    <property type="nucleotide sequence ID" value="NZ_JAZIBG010000048.1"/>
</dbReference>
<dbReference type="GO" id="GO:0005524">
    <property type="term" value="F:ATP binding"/>
    <property type="evidence" value="ECO:0007669"/>
    <property type="project" value="UniProtKB-KW"/>
</dbReference>
<dbReference type="PANTHER" id="PTHR43820">
    <property type="entry name" value="HIGH-AFFINITY BRANCHED-CHAIN AMINO ACID TRANSPORT ATP-BINDING PROTEIN LIVF"/>
    <property type="match status" value="1"/>
</dbReference>
<dbReference type="Pfam" id="PF00005">
    <property type="entry name" value="ABC_tran"/>
    <property type="match status" value="1"/>
</dbReference>
<dbReference type="SUPFAM" id="SSF52540">
    <property type="entry name" value="P-loop containing nucleoside triphosphate hydrolases"/>
    <property type="match status" value="1"/>
</dbReference>
<keyword evidence="4" id="KW-0547">Nucleotide-binding</keyword>
<evidence type="ECO:0000256" key="5">
    <source>
        <dbReference type="ARBA" id="ARBA00022840"/>
    </source>
</evidence>
<keyword evidence="9" id="KW-1185">Reference proteome</keyword>
<dbReference type="InterPro" id="IPR052156">
    <property type="entry name" value="BCAA_Transport_ATP-bd_LivF"/>
</dbReference>
<comment type="caution">
    <text evidence="8">The sequence shown here is derived from an EMBL/GenBank/DDBJ whole genome shotgun (WGS) entry which is preliminary data.</text>
</comment>
<dbReference type="GO" id="GO:0016887">
    <property type="term" value="F:ATP hydrolysis activity"/>
    <property type="evidence" value="ECO:0007669"/>
    <property type="project" value="InterPro"/>
</dbReference>
<keyword evidence="3" id="KW-1003">Cell membrane</keyword>
<dbReference type="Proteomes" id="UP001336250">
    <property type="component" value="Unassembled WGS sequence"/>
</dbReference>
<dbReference type="GO" id="GO:0015807">
    <property type="term" value="P:L-amino acid transport"/>
    <property type="evidence" value="ECO:0007669"/>
    <property type="project" value="TreeGrafter"/>
</dbReference>
<evidence type="ECO:0000259" key="7">
    <source>
        <dbReference type="PROSITE" id="PS50893"/>
    </source>
</evidence>
<dbReference type="GO" id="GO:0015658">
    <property type="term" value="F:branched-chain amino acid transmembrane transporter activity"/>
    <property type="evidence" value="ECO:0007669"/>
    <property type="project" value="TreeGrafter"/>
</dbReference>